<evidence type="ECO:0000256" key="2">
    <source>
        <dbReference type="PROSITE-ProRule" id="PRU00175"/>
    </source>
</evidence>
<evidence type="ECO:0000313" key="8">
    <source>
        <dbReference type="EMBL" id="KAK9846475.1"/>
    </source>
</evidence>
<dbReference type="EMBL" id="JALJOU010000001">
    <property type="protein sequence ID" value="KAK9846475.1"/>
    <property type="molecule type" value="Genomic_DNA"/>
</dbReference>
<gene>
    <name evidence="8" type="ORF">WJX81_004918</name>
</gene>
<sequence>MGLRLWGAVLCWPALLLLQGSARATDVEELLAGAASNASLTEGLQLARAQLALPGAAQLRLDAGGLAPAGLRAGAELELCDCEKATSSPDGLSCGKEGWFISSFEREGSWLSGGGYVPLSHAICCRPCLPQTLPDSGGALPPGASAVAVISVGCHGSSAQGAAALRCEAAGNSFVSGWQQALRVSAAVDAYYPIGAAACCTPALLLASGDAWELERCGCTDAPDINCGGTATHQLLFGYSNFRLTTTGEYVPVGPAACCRACLSPRVAPLDACADLNYCSGHGVCALGACECRSGYSGADCSHEGGAGGLPWWAVTLIVLGACAVFAASVVGANLIVRTYQRRILGLGPRSDSGEPLLAPLLLRIDGDDAGSVGSEDTSAVESEAEPGMRTSAAAAAQRQPLAVPLAPLATGAPGAEEPESADAHSEIQAAPAQQREQGVDRAADGRRRRRWRRRRAEVAERDAPTPEAPATERAEHSGTADPNTDWEREPREEDKEGAAEAGGEGSGGSTPGGGSPCGKAGLHLRPLGGLVGVDCSVCMARPVQVALIPCGHASICRRCSRRLARCPICRKEIARRQRLFVGG</sequence>
<dbReference type="PANTHER" id="PTHR14879:SF5">
    <property type="entry name" value="RING-TYPE DOMAIN-CONTAINING PROTEIN"/>
    <property type="match status" value="1"/>
</dbReference>
<proteinExistence type="predicted"/>
<dbReference type="Proteomes" id="UP001445335">
    <property type="component" value="Unassembled WGS sequence"/>
</dbReference>
<dbReference type="SUPFAM" id="SSF57850">
    <property type="entry name" value="RING/U-box"/>
    <property type="match status" value="1"/>
</dbReference>
<dbReference type="InterPro" id="IPR000742">
    <property type="entry name" value="EGF"/>
</dbReference>
<dbReference type="Pfam" id="PF13920">
    <property type="entry name" value="zf-C3HC4_3"/>
    <property type="match status" value="1"/>
</dbReference>
<feature type="signal peptide" evidence="5">
    <location>
        <begin position="1"/>
        <end position="24"/>
    </location>
</feature>
<dbReference type="PROSITE" id="PS00022">
    <property type="entry name" value="EGF_1"/>
    <property type="match status" value="1"/>
</dbReference>
<name>A0AAW1SJM3_9CHLO</name>
<feature type="region of interest" description="Disordered" evidence="3">
    <location>
        <begin position="369"/>
        <end position="518"/>
    </location>
</feature>
<dbReference type="Pfam" id="PF23106">
    <property type="entry name" value="EGF_Teneurin"/>
    <property type="match status" value="1"/>
</dbReference>
<dbReference type="SMART" id="SM00184">
    <property type="entry name" value="RING"/>
    <property type="match status" value="1"/>
</dbReference>
<comment type="caution">
    <text evidence="8">The sequence shown here is derived from an EMBL/GenBank/DDBJ whole genome shotgun (WGS) entry which is preliminary data.</text>
</comment>
<dbReference type="PROSITE" id="PS50089">
    <property type="entry name" value="ZF_RING_2"/>
    <property type="match status" value="1"/>
</dbReference>
<keyword evidence="1" id="KW-1015">Disulfide bond</keyword>
<reference evidence="8 9" key="1">
    <citation type="journal article" date="2024" name="Nat. Commun.">
        <title>Phylogenomics reveals the evolutionary origins of lichenization in chlorophyte algae.</title>
        <authorList>
            <person name="Puginier C."/>
            <person name="Libourel C."/>
            <person name="Otte J."/>
            <person name="Skaloud P."/>
            <person name="Haon M."/>
            <person name="Grisel S."/>
            <person name="Petersen M."/>
            <person name="Berrin J.G."/>
            <person name="Delaux P.M."/>
            <person name="Dal Grande F."/>
            <person name="Keller J."/>
        </authorList>
    </citation>
    <scope>NUCLEOTIDE SEQUENCE [LARGE SCALE GENOMIC DNA]</scope>
    <source>
        <strain evidence="8 9">SAG 245.80</strain>
    </source>
</reference>
<evidence type="ECO:0008006" key="10">
    <source>
        <dbReference type="Google" id="ProtNLM"/>
    </source>
</evidence>
<evidence type="ECO:0000256" key="1">
    <source>
        <dbReference type="PROSITE-ProRule" id="PRU00076"/>
    </source>
</evidence>
<feature type="compositionally biased region" description="Basic and acidic residues" evidence="3">
    <location>
        <begin position="486"/>
        <end position="499"/>
    </location>
</feature>
<dbReference type="PANTHER" id="PTHR14879">
    <property type="entry name" value="CASPASE REGULATOR, RING FINGER DOMAIN-CONTAINING"/>
    <property type="match status" value="1"/>
</dbReference>
<keyword evidence="4" id="KW-0812">Transmembrane</keyword>
<feature type="domain" description="RING-type" evidence="7">
    <location>
        <begin position="536"/>
        <end position="571"/>
    </location>
</feature>
<feature type="chain" id="PRO_5043373987" description="RING-type domain-containing protein" evidence="5">
    <location>
        <begin position="25"/>
        <end position="584"/>
    </location>
</feature>
<keyword evidence="2" id="KW-0863">Zinc-finger</keyword>
<dbReference type="AlphaFoldDB" id="A0AAW1SJM3"/>
<keyword evidence="2" id="KW-0862">Zinc</keyword>
<evidence type="ECO:0000259" key="6">
    <source>
        <dbReference type="PROSITE" id="PS50026"/>
    </source>
</evidence>
<dbReference type="PROSITE" id="PS01186">
    <property type="entry name" value="EGF_2"/>
    <property type="match status" value="1"/>
</dbReference>
<feature type="compositionally biased region" description="Gly residues" evidence="3">
    <location>
        <begin position="501"/>
        <end position="517"/>
    </location>
</feature>
<comment type="caution">
    <text evidence="1">Lacks conserved residue(s) required for the propagation of feature annotation.</text>
</comment>
<feature type="disulfide bond" evidence="1">
    <location>
        <begin position="292"/>
        <end position="301"/>
    </location>
</feature>
<keyword evidence="5" id="KW-0732">Signal</keyword>
<keyword evidence="4" id="KW-0472">Membrane</keyword>
<evidence type="ECO:0000256" key="4">
    <source>
        <dbReference type="SAM" id="Phobius"/>
    </source>
</evidence>
<feature type="compositionally biased region" description="Basic residues" evidence="3">
    <location>
        <begin position="447"/>
        <end position="456"/>
    </location>
</feature>
<dbReference type="PROSITE" id="PS50026">
    <property type="entry name" value="EGF_3"/>
    <property type="match status" value="1"/>
</dbReference>
<keyword evidence="9" id="KW-1185">Reference proteome</keyword>
<dbReference type="InterPro" id="IPR051728">
    <property type="entry name" value="RING-FYVE_E3_ubiquitin-ligase"/>
</dbReference>
<dbReference type="InterPro" id="IPR013083">
    <property type="entry name" value="Znf_RING/FYVE/PHD"/>
</dbReference>
<feature type="compositionally biased region" description="Basic and acidic residues" evidence="3">
    <location>
        <begin position="457"/>
        <end position="479"/>
    </location>
</feature>
<feature type="transmembrane region" description="Helical" evidence="4">
    <location>
        <begin position="310"/>
        <end position="337"/>
    </location>
</feature>
<evidence type="ECO:0000313" key="9">
    <source>
        <dbReference type="Proteomes" id="UP001445335"/>
    </source>
</evidence>
<feature type="compositionally biased region" description="Low complexity" evidence="3">
    <location>
        <begin position="390"/>
        <end position="416"/>
    </location>
</feature>
<protein>
    <recommendedName>
        <fullName evidence="10">RING-type domain-containing protein</fullName>
    </recommendedName>
</protein>
<dbReference type="Gene3D" id="3.30.40.10">
    <property type="entry name" value="Zinc/RING finger domain, C3HC4 (zinc finger)"/>
    <property type="match status" value="1"/>
</dbReference>
<dbReference type="Gene3D" id="2.10.25.10">
    <property type="entry name" value="Laminin"/>
    <property type="match status" value="1"/>
</dbReference>
<feature type="domain" description="EGF-like" evidence="6">
    <location>
        <begin position="269"/>
        <end position="302"/>
    </location>
</feature>
<keyword evidence="2" id="KW-0479">Metal-binding</keyword>
<keyword evidence="4" id="KW-1133">Transmembrane helix</keyword>
<evidence type="ECO:0000256" key="5">
    <source>
        <dbReference type="SAM" id="SignalP"/>
    </source>
</evidence>
<dbReference type="GO" id="GO:0008270">
    <property type="term" value="F:zinc ion binding"/>
    <property type="evidence" value="ECO:0007669"/>
    <property type="project" value="UniProtKB-KW"/>
</dbReference>
<dbReference type="InterPro" id="IPR001841">
    <property type="entry name" value="Znf_RING"/>
</dbReference>
<evidence type="ECO:0000259" key="7">
    <source>
        <dbReference type="PROSITE" id="PS50089"/>
    </source>
</evidence>
<accession>A0AAW1SJM3</accession>
<organism evidence="8 9">
    <name type="scientific">Elliptochloris bilobata</name>
    <dbReference type="NCBI Taxonomy" id="381761"/>
    <lineage>
        <taxon>Eukaryota</taxon>
        <taxon>Viridiplantae</taxon>
        <taxon>Chlorophyta</taxon>
        <taxon>core chlorophytes</taxon>
        <taxon>Trebouxiophyceae</taxon>
        <taxon>Trebouxiophyceae incertae sedis</taxon>
        <taxon>Elliptochloris clade</taxon>
        <taxon>Elliptochloris</taxon>
    </lineage>
</organism>
<keyword evidence="1" id="KW-0245">EGF-like domain</keyword>
<evidence type="ECO:0000256" key="3">
    <source>
        <dbReference type="SAM" id="MobiDB-lite"/>
    </source>
</evidence>